<evidence type="ECO:0000313" key="1">
    <source>
        <dbReference type="EMBL" id="KAJ3639195.1"/>
    </source>
</evidence>
<proteinExistence type="predicted"/>
<dbReference type="AlphaFoldDB" id="A0AA38HJX6"/>
<evidence type="ECO:0000313" key="2">
    <source>
        <dbReference type="Proteomes" id="UP001168821"/>
    </source>
</evidence>
<reference evidence="1" key="1">
    <citation type="journal article" date="2023" name="G3 (Bethesda)">
        <title>Whole genome assemblies of Zophobas morio and Tenebrio molitor.</title>
        <authorList>
            <person name="Kaur S."/>
            <person name="Stinson S.A."/>
            <person name="diCenzo G.C."/>
        </authorList>
    </citation>
    <scope>NUCLEOTIDE SEQUENCE</scope>
    <source>
        <strain evidence="1">QUZm001</strain>
    </source>
</reference>
<sequence length="162" mass="17766">MRRLAKVPLMRRKPFWLPCRSMCGLILLARLRWNNLCSTEMSVIGRQFAGSFWSPFLGIKTVLVVLQAVGRTFLKRMCKSGQVRSDQLRSGLLADGTLILFSPGAELGQNCLAKTTFSGVTGEMSNTGAYSEWGFDAYSGVDSRRLPYSVPTSSIDGTSLGS</sequence>
<gene>
    <name evidence="1" type="ORF">Zmor_004065</name>
</gene>
<keyword evidence="2" id="KW-1185">Reference proteome</keyword>
<dbReference type="EMBL" id="JALNTZ010000012">
    <property type="protein sequence ID" value="KAJ3639195.1"/>
    <property type="molecule type" value="Genomic_DNA"/>
</dbReference>
<protein>
    <submittedName>
        <fullName evidence="1">Uncharacterized protein</fullName>
    </submittedName>
</protein>
<comment type="caution">
    <text evidence="1">The sequence shown here is derived from an EMBL/GenBank/DDBJ whole genome shotgun (WGS) entry which is preliminary data.</text>
</comment>
<organism evidence="1 2">
    <name type="scientific">Zophobas morio</name>
    <dbReference type="NCBI Taxonomy" id="2755281"/>
    <lineage>
        <taxon>Eukaryota</taxon>
        <taxon>Metazoa</taxon>
        <taxon>Ecdysozoa</taxon>
        <taxon>Arthropoda</taxon>
        <taxon>Hexapoda</taxon>
        <taxon>Insecta</taxon>
        <taxon>Pterygota</taxon>
        <taxon>Neoptera</taxon>
        <taxon>Endopterygota</taxon>
        <taxon>Coleoptera</taxon>
        <taxon>Polyphaga</taxon>
        <taxon>Cucujiformia</taxon>
        <taxon>Tenebrionidae</taxon>
        <taxon>Zophobas</taxon>
    </lineage>
</organism>
<dbReference type="Proteomes" id="UP001168821">
    <property type="component" value="Unassembled WGS sequence"/>
</dbReference>
<accession>A0AA38HJX6</accession>
<name>A0AA38HJX6_9CUCU</name>